<dbReference type="Pfam" id="PF04983">
    <property type="entry name" value="RNA_pol_Rpb1_3"/>
    <property type="match status" value="1"/>
</dbReference>
<keyword evidence="11" id="KW-0539">Nucleus</keyword>
<dbReference type="Pfam" id="PF04997">
    <property type="entry name" value="RNA_pol_Rpb1_1"/>
    <property type="match status" value="1"/>
</dbReference>
<dbReference type="InterPro" id="IPR000722">
    <property type="entry name" value="RNA_pol_asu"/>
</dbReference>
<evidence type="ECO:0000256" key="10">
    <source>
        <dbReference type="ARBA" id="ARBA00023163"/>
    </source>
</evidence>
<comment type="subunit">
    <text evidence="3">Component of the RNA polymerase III (Pol III) complex consisting of 17 subunits.</text>
</comment>
<dbReference type="Proteomes" id="UP000002872">
    <property type="component" value="Unassembled WGS sequence"/>
</dbReference>
<dbReference type="GO" id="GO:0006351">
    <property type="term" value="P:DNA-templated transcription"/>
    <property type="evidence" value="ECO:0007669"/>
    <property type="project" value="InterPro"/>
</dbReference>
<dbReference type="SUPFAM" id="SSF64484">
    <property type="entry name" value="beta and beta-prime subunits of DNA dependent RNA-polymerase"/>
    <property type="match status" value="1"/>
</dbReference>
<evidence type="ECO:0000256" key="4">
    <source>
        <dbReference type="ARBA" id="ARBA00022478"/>
    </source>
</evidence>
<evidence type="ECO:0000313" key="15">
    <source>
        <dbReference type="EMBL" id="EIJ88921.1"/>
    </source>
</evidence>
<evidence type="ECO:0000256" key="7">
    <source>
        <dbReference type="ARBA" id="ARBA00022723"/>
    </source>
</evidence>
<dbReference type="SMART" id="SM00663">
    <property type="entry name" value="RPOLA_N"/>
    <property type="match status" value="1"/>
</dbReference>
<keyword evidence="8" id="KW-0862">Zinc</keyword>
<dbReference type="InterPro" id="IPR007081">
    <property type="entry name" value="RNA_pol_Rpb1_5"/>
</dbReference>
<evidence type="ECO:0000256" key="8">
    <source>
        <dbReference type="ARBA" id="ARBA00022833"/>
    </source>
</evidence>
<dbReference type="InterPro" id="IPR044893">
    <property type="entry name" value="RNA_pol_Rpb1_clamp_domain"/>
</dbReference>
<evidence type="ECO:0000256" key="13">
    <source>
        <dbReference type="RuleBase" id="RU004279"/>
    </source>
</evidence>
<dbReference type="InterPro" id="IPR006592">
    <property type="entry name" value="RNA_pol_N"/>
</dbReference>
<keyword evidence="5 13" id="KW-0808">Transferase</keyword>
<evidence type="ECO:0000256" key="1">
    <source>
        <dbReference type="ARBA" id="ARBA00004123"/>
    </source>
</evidence>
<dbReference type="STRING" id="935791.I3EI74"/>
<dbReference type="PANTHER" id="PTHR19376">
    <property type="entry name" value="DNA-DIRECTED RNA POLYMERASE"/>
    <property type="match status" value="1"/>
</dbReference>
<accession>I3EI74</accession>
<gene>
    <name evidence="15" type="ORF">NEQG_00740</name>
</gene>
<dbReference type="GO" id="GO:0003677">
    <property type="term" value="F:DNA binding"/>
    <property type="evidence" value="ECO:0007669"/>
    <property type="project" value="InterPro"/>
</dbReference>
<keyword evidence="10 13" id="KW-0804">Transcription</keyword>
<dbReference type="VEuPathDB" id="MicrosporidiaDB:NEQG_00740"/>
<dbReference type="Gene3D" id="1.10.150.390">
    <property type="match status" value="1"/>
</dbReference>
<dbReference type="Pfam" id="PF04998">
    <property type="entry name" value="RNA_pol_Rpb1_5"/>
    <property type="match status" value="1"/>
</dbReference>
<evidence type="ECO:0000256" key="6">
    <source>
        <dbReference type="ARBA" id="ARBA00022695"/>
    </source>
</evidence>
<keyword evidence="4 13" id="KW-0240">DNA-directed RNA polymerase</keyword>
<evidence type="ECO:0000256" key="11">
    <source>
        <dbReference type="ARBA" id="ARBA00023242"/>
    </source>
</evidence>
<dbReference type="InterPro" id="IPR007080">
    <property type="entry name" value="RNA_pol_Rpb1_1"/>
</dbReference>
<dbReference type="HOGENOM" id="CLU_000487_3_0_1"/>
<dbReference type="Gene3D" id="1.10.274.100">
    <property type="entry name" value="RNA polymerase Rpb1, domain 3"/>
    <property type="match status" value="1"/>
</dbReference>
<dbReference type="InterPro" id="IPR042102">
    <property type="entry name" value="RNA_pol_Rpb1_3_sf"/>
</dbReference>
<dbReference type="InterPro" id="IPR007083">
    <property type="entry name" value="RNA_pol_Rpb1_4"/>
</dbReference>
<dbReference type="Gene3D" id="6.20.50.80">
    <property type="match status" value="1"/>
</dbReference>
<dbReference type="OrthoDB" id="270392at2759"/>
<evidence type="ECO:0000256" key="3">
    <source>
        <dbReference type="ARBA" id="ARBA00011206"/>
    </source>
</evidence>
<dbReference type="PANTHER" id="PTHR19376:SF32">
    <property type="entry name" value="DNA-DIRECTED RNA POLYMERASE III SUBUNIT RPC1"/>
    <property type="match status" value="1"/>
</dbReference>
<dbReference type="Pfam" id="PF05000">
    <property type="entry name" value="RNA_pol_Rpb1_4"/>
    <property type="match status" value="1"/>
</dbReference>
<evidence type="ECO:0000256" key="12">
    <source>
        <dbReference type="ARBA" id="ARBA00048552"/>
    </source>
</evidence>
<dbReference type="InterPro" id="IPR007066">
    <property type="entry name" value="RNA_pol_Rpb1_3"/>
</dbReference>
<comment type="similarity">
    <text evidence="2 13">Belongs to the RNA polymerase beta' chain family.</text>
</comment>
<dbReference type="Gene3D" id="2.40.40.20">
    <property type="match status" value="1"/>
</dbReference>
<dbReference type="Pfam" id="PF00623">
    <property type="entry name" value="RNA_pol_Rpb1_2"/>
    <property type="match status" value="1"/>
</dbReference>
<keyword evidence="9" id="KW-0460">Magnesium</keyword>
<dbReference type="InParanoid" id="I3EI74"/>
<organism evidence="15 16">
    <name type="scientific">Nematocida parisii (strain ERTm3)</name>
    <name type="common">Nematode killer fungus</name>
    <dbReference type="NCBI Taxonomy" id="935791"/>
    <lineage>
        <taxon>Eukaryota</taxon>
        <taxon>Fungi</taxon>
        <taxon>Fungi incertae sedis</taxon>
        <taxon>Microsporidia</taxon>
        <taxon>Nematocida</taxon>
    </lineage>
</organism>
<dbReference type="FunCoup" id="I3EI74">
    <property type="interactions" value="218"/>
</dbReference>
<keyword evidence="7" id="KW-0479">Metal-binding</keyword>
<comment type="catalytic activity">
    <reaction evidence="12 13">
        <text>RNA(n) + a ribonucleoside 5'-triphosphate = RNA(n+1) + diphosphate</text>
        <dbReference type="Rhea" id="RHEA:21248"/>
        <dbReference type="Rhea" id="RHEA-COMP:14527"/>
        <dbReference type="Rhea" id="RHEA-COMP:17342"/>
        <dbReference type="ChEBI" id="CHEBI:33019"/>
        <dbReference type="ChEBI" id="CHEBI:61557"/>
        <dbReference type="ChEBI" id="CHEBI:140395"/>
        <dbReference type="EC" id="2.7.7.6"/>
    </reaction>
</comment>
<dbReference type="EC" id="2.7.7.6" evidence="13"/>
<dbReference type="OMA" id="NMNSIHN"/>
<protein>
    <recommendedName>
        <fullName evidence="13">DNA-directed RNA polymerase subunit</fullName>
        <ecNumber evidence="13">2.7.7.6</ecNumber>
    </recommendedName>
</protein>
<dbReference type="EMBL" id="GL870877">
    <property type="protein sequence ID" value="EIJ88921.1"/>
    <property type="molecule type" value="Genomic_DNA"/>
</dbReference>
<dbReference type="FunFam" id="1.10.150.390:FF:000004">
    <property type="entry name" value="DNA-directed RNA polymerase subunit"/>
    <property type="match status" value="1"/>
</dbReference>
<dbReference type="FunFam" id="2.40.40.20:FF:000019">
    <property type="entry name" value="DNA-directed RNA polymerase II subunit RPB1"/>
    <property type="match status" value="1"/>
</dbReference>
<evidence type="ECO:0000259" key="14">
    <source>
        <dbReference type="SMART" id="SM00663"/>
    </source>
</evidence>
<dbReference type="GO" id="GO:0046872">
    <property type="term" value="F:metal ion binding"/>
    <property type="evidence" value="ECO:0007669"/>
    <property type="project" value="UniProtKB-KW"/>
</dbReference>
<evidence type="ECO:0000256" key="2">
    <source>
        <dbReference type="ARBA" id="ARBA00006460"/>
    </source>
</evidence>
<evidence type="ECO:0000256" key="9">
    <source>
        <dbReference type="ARBA" id="ARBA00022842"/>
    </source>
</evidence>
<comment type="function">
    <text evidence="13">DNA-dependent RNA polymerase catalyzes the transcription of DNA into RNA using the four ribonucleoside triphosphates as substrates.</text>
</comment>
<keyword evidence="6 13" id="KW-0548">Nucleotidyltransferase</keyword>
<dbReference type="InterPro" id="IPR045867">
    <property type="entry name" value="DNA-dir_RpoC_beta_prime"/>
</dbReference>
<dbReference type="GO" id="GO:0005634">
    <property type="term" value="C:nucleus"/>
    <property type="evidence" value="ECO:0007669"/>
    <property type="project" value="UniProtKB-SubCell"/>
</dbReference>
<evidence type="ECO:0000256" key="5">
    <source>
        <dbReference type="ARBA" id="ARBA00022679"/>
    </source>
</evidence>
<dbReference type="GO" id="GO:0000428">
    <property type="term" value="C:DNA-directed RNA polymerase complex"/>
    <property type="evidence" value="ECO:0007669"/>
    <property type="project" value="UniProtKB-KW"/>
</dbReference>
<dbReference type="Gene3D" id="1.10.132.30">
    <property type="match status" value="1"/>
</dbReference>
<keyword evidence="16" id="KW-1185">Reference proteome</keyword>
<dbReference type="Gene3D" id="3.30.1490.180">
    <property type="entry name" value="RNA polymerase ii"/>
    <property type="match status" value="1"/>
</dbReference>
<reference evidence="15" key="1">
    <citation type="submission" date="2011-01" db="EMBL/GenBank/DDBJ databases">
        <title>The Genome Sequence of Nematocida parisii strain ERTm3.</title>
        <authorList>
            <consortium name="The Broad Institute Genome Sequencing Platform"/>
            <consortium name="The Broad Institute Genome Sequencing Center for Infectious Disease"/>
            <person name="Cuomo C."/>
            <person name="Troemel E."/>
            <person name="Young S.K."/>
            <person name="Zeng Q."/>
            <person name="Gargeya S."/>
            <person name="Fitzgerald M."/>
            <person name="Haas B."/>
            <person name="Abouelleil A."/>
            <person name="Alvarado L."/>
            <person name="Arachchi H.M."/>
            <person name="Berlin A."/>
            <person name="Chapman S.B."/>
            <person name="Gearin G."/>
            <person name="Goldberg J."/>
            <person name="Griggs A."/>
            <person name="Gujja S."/>
            <person name="Hansen M."/>
            <person name="Heiman D."/>
            <person name="Howarth C."/>
            <person name="Larimer J."/>
            <person name="Lui A."/>
            <person name="MacDonald P.J.P."/>
            <person name="McCowen C."/>
            <person name="Montmayeur A."/>
            <person name="Murphy C."/>
            <person name="Neiman D."/>
            <person name="Pearson M."/>
            <person name="Priest M."/>
            <person name="Roberts A."/>
            <person name="Saif S."/>
            <person name="Shea T."/>
            <person name="Sisk P."/>
            <person name="Stolte C."/>
            <person name="Sykes S."/>
            <person name="Wortman J."/>
            <person name="Nusbaum C."/>
            <person name="Birren B."/>
        </authorList>
    </citation>
    <scope>NUCLEOTIDE SEQUENCE</scope>
    <source>
        <strain evidence="15">ERTm3</strain>
    </source>
</reference>
<dbReference type="InterPro" id="IPR038120">
    <property type="entry name" value="Rpb1_funnel_sf"/>
</dbReference>
<dbReference type="GO" id="GO:0003899">
    <property type="term" value="F:DNA-directed RNA polymerase activity"/>
    <property type="evidence" value="ECO:0007669"/>
    <property type="project" value="UniProtKB-EC"/>
</dbReference>
<dbReference type="Gene3D" id="4.10.860.120">
    <property type="entry name" value="RNA polymerase II, clamp domain"/>
    <property type="match status" value="1"/>
</dbReference>
<sequence>MHREYIPREISRIKFEILTEKEIRGMSVLSVTSRDLYSSENKAPATTGPLDLRLGPSTKDAVCSTCGEKMAECVGHFGHIELALPVYHPGLLKNTHKVLQSVCKQCSSILLPAEVQAQLLIKLRARKGNRTLEQRVIKKVFDESKKTVECFSCNSINGIVRKTGFKFFHRVHRLKKHDTQKEIERTLYSASVKDNPELTNWINNTPDEYLSPITVQEVLRNITEDAKSLLGVSCDVVSLMITCLPVPPGTIRPSVMSLDSSSNEDDLTIKLSEISYTSQLIRDEIAKGASLHALAENWDLLQSQCAQLISSDSRPDAAKIRSLVQRLKGKHGRFRGNLSGKRVEFSGRTVISPDPNLSVEQVGIPEEMAKTLTVPIPITEGNKNKMSALSKNGCSTYPGANYLLKQDRRIFLRKDNNIVLEEGDILERHMQDSDVVLFNRQPSLHRLSIMAHKVKVLPGRTLRFNECVCSPYNADFDGDEMNIHLPQTVEARVEALELMGVKNNLSVPRNGQPLIAATQDFITGSYLITKKSTFFTKKQFGQFITYALPNSTERIRAKPTILRPAVIYTGKTLFSTALNLSISVEIRTRNYTPSTVPSAQNEGVFVMRDGEILFGRADKRIVGAEEGTIFHYELREGGPLVVVKALDAIARLCSRYLGESGFSIGLDDVFAEPDLYQLITKAVDACEVEAASKPADSTISILSRAREDAGKHCIERLSPHNSPVIMQACGSKGSLINVSQMVACVGQQVVGGQRISLDFGDRTLPHFQGDTNASRGFVRSSFCAGLLPTEFFFHAVSGREGLVDTAVKTAETGYMQRRLMKVLEGVYVAYDGTVRRGKQIIQMQFGDDGLDPVVLQKGTLTTDMPIAHSWAISTCTKLSEDKNSNGLSSLDRVHPSVVLIYDAVQSIWNSIYNSYAGIVTNDLWSMVNKSVGYTLFRHNNTHLIKLMNTFTKTHAMTAPVKQLFISKMLFQALKSQIEYGTAVGALAAQSIGEPGTQMTLKTFHLAGTSGASITLGVPRLKEIINASTAISTPLIKIIPLDGHFKYIPDRVQPILISDLAESVSINKTSAVFKISSSLIMKYNVDKEIKSLGGVKKDDTYYWEAPLEKYLPSEVDKLLKTKVKGISSVTRVITTDTEIIAEGTGLLDILGVEGVNSARTSTNNIYETYKTLGIEAARESIVKEIQYTIGQHGISVDTRHIGLLADVMCFTGEICGMTRFGLQKMGGSSVLTLASFEQTGEHLFTASYSGYEDQINGVSECIISGQRIPIGTGSFKILFDCNTKK</sequence>
<feature type="domain" description="RNA polymerase N-terminal" evidence="14">
    <location>
        <begin position="237"/>
        <end position="529"/>
    </location>
</feature>
<comment type="subcellular location">
    <subcellularLocation>
        <location evidence="1">Nucleus</location>
    </subcellularLocation>
</comment>
<name>I3EI74_NEMP3</name>
<proteinExistence type="inferred from homology"/>
<dbReference type="Gene3D" id="6.10.250.2940">
    <property type="match status" value="1"/>
</dbReference>
<evidence type="ECO:0000313" key="16">
    <source>
        <dbReference type="Proteomes" id="UP000002872"/>
    </source>
</evidence>